<evidence type="ECO:0000313" key="1">
    <source>
        <dbReference type="EMBL" id="DAF84983.1"/>
    </source>
</evidence>
<dbReference type="EMBL" id="BK015914">
    <property type="protein sequence ID" value="DAF84983.1"/>
    <property type="molecule type" value="Genomic_DNA"/>
</dbReference>
<protein>
    <submittedName>
        <fullName evidence="1">Uncharacterized protein</fullName>
    </submittedName>
</protein>
<organism evidence="1">
    <name type="scientific">Siphoviridae sp. ctEw721</name>
    <dbReference type="NCBI Taxonomy" id="2825400"/>
    <lineage>
        <taxon>Viruses</taxon>
        <taxon>Duplodnaviria</taxon>
        <taxon>Heunggongvirae</taxon>
        <taxon>Uroviricota</taxon>
        <taxon>Caudoviricetes</taxon>
    </lineage>
</organism>
<reference evidence="1" key="1">
    <citation type="journal article" date="2021" name="Proc. Natl. Acad. Sci. U.S.A.">
        <title>A Catalog of Tens of Thousands of Viruses from Human Metagenomes Reveals Hidden Associations with Chronic Diseases.</title>
        <authorList>
            <person name="Tisza M.J."/>
            <person name="Buck C.B."/>
        </authorList>
    </citation>
    <scope>NUCLEOTIDE SEQUENCE</scope>
    <source>
        <strain evidence="1">CtEw721</strain>
    </source>
</reference>
<proteinExistence type="predicted"/>
<sequence>MACKFAICKEDYTMIKCRKSSFECPFQRWCTNKRIYESTATKDKCKYYEDGQPQKTE</sequence>
<name>A0A8S5TS35_9CAUD</name>
<accession>A0A8S5TS35</accession>